<organism evidence="2 3">
    <name type="scientific">Leptospira kmetyi</name>
    <dbReference type="NCBI Taxonomy" id="408139"/>
    <lineage>
        <taxon>Bacteria</taxon>
        <taxon>Pseudomonadati</taxon>
        <taxon>Spirochaetota</taxon>
        <taxon>Spirochaetia</taxon>
        <taxon>Leptospirales</taxon>
        <taxon>Leptospiraceae</taxon>
        <taxon>Leptospira</taxon>
    </lineage>
</organism>
<keyword evidence="1" id="KW-0472">Membrane</keyword>
<feature type="transmembrane region" description="Helical" evidence="1">
    <location>
        <begin position="21"/>
        <end position="42"/>
    </location>
</feature>
<keyword evidence="1" id="KW-0812">Transmembrane</keyword>
<sequence length="202" mass="23370">MKSFTDSFLFPDRFRRKSIRSYFFNFVYQSALFAFVFFFLSINANGELRALDPLDPSLSFHSPETLFVSDLVKIRFPEKAEVRRIGNGGHWKSIPTQGRAWMLIVREWEGHPSAEEPLENLLKELFPNSKNLVLPVFKGLKVIGGERKEIISGNLLTVRYFLLQRRGKIVSIYLGFDSENKTIADFFQDPKNFIQSLSSDSF</sequence>
<dbReference type="RefSeq" id="WP_123178924.1">
    <property type="nucleotide sequence ID" value="NZ_CP033614.1"/>
</dbReference>
<evidence type="ECO:0000313" key="3">
    <source>
        <dbReference type="Proteomes" id="UP000276407"/>
    </source>
</evidence>
<keyword evidence="2" id="KW-0012">Acyltransferase</keyword>
<name>A0AAD0UKJ9_9LEPT</name>
<keyword evidence="1" id="KW-1133">Transmembrane helix</keyword>
<evidence type="ECO:0000256" key="1">
    <source>
        <dbReference type="SAM" id="Phobius"/>
    </source>
</evidence>
<dbReference type="EMBL" id="CP033614">
    <property type="protein sequence ID" value="AYV54137.1"/>
    <property type="molecule type" value="Genomic_DNA"/>
</dbReference>
<protein>
    <submittedName>
        <fullName evidence="2">Acyltransferase</fullName>
    </submittedName>
</protein>
<dbReference type="GO" id="GO:0016746">
    <property type="term" value="F:acyltransferase activity"/>
    <property type="evidence" value="ECO:0007669"/>
    <property type="project" value="UniProtKB-KW"/>
</dbReference>
<proteinExistence type="predicted"/>
<gene>
    <name evidence="2" type="ORF">EFP84_00560</name>
</gene>
<dbReference type="KEGG" id="lkm:EFP84_00560"/>
<dbReference type="Proteomes" id="UP000276407">
    <property type="component" value="Chromosome 1"/>
</dbReference>
<keyword evidence="2" id="KW-0808">Transferase</keyword>
<dbReference type="AlphaFoldDB" id="A0AAD0UKJ9"/>
<evidence type="ECO:0000313" key="2">
    <source>
        <dbReference type="EMBL" id="AYV54137.1"/>
    </source>
</evidence>
<reference evidence="2 3" key="1">
    <citation type="submission" date="2018-11" db="EMBL/GenBank/DDBJ databases">
        <title>Complete genome sequence of Leptospira kmetyi isolate LS 001/16 from soil sample associated with a leptospirosis patient in Kelantan.</title>
        <authorList>
            <person name="Muhammad Yusoff F."/>
            <person name="Muhammad Yusoff S."/>
            <person name="Ahmad M.N."/>
            <person name="Yusof N.Y."/>
            <person name="Aziah I."/>
        </authorList>
    </citation>
    <scope>NUCLEOTIDE SEQUENCE [LARGE SCALE GENOMIC DNA]</scope>
    <source>
        <strain evidence="2 3">LS 001/16</strain>
    </source>
</reference>
<accession>A0AAD0UKJ9</accession>